<organism evidence="1 2">
    <name type="scientific">Pseudonocardia benzenivorans</name>
    <dbReference type="NCBI Taxonomy" id="228005"/>
    <lineage>
        <taxon>Bacteria</taxon>
        <taxon>Bacillati</taxon>
        <taxon>Actinomycetota</taxon>
        <taxon>Actinomycetes</taxon>
        <taxon>Pseudonocardiales</taxon>
        <taxon>Pseudonocardiaceae</taxon>
        <taxon>Pseudonocardia</taxon>
    </lineage>
</organism>
<dbReference type="RefSeq" id="WP_346094551.1">
    <property type="nucleotide sequence ID" value="NZ_BAABKS010000102.1"/>
</dbReference>
<comment type="caution">
    <text evidence="1">The sequence shown here is derived from an EMBL/GenBank/DDBJ whole genome shotgun (WGS) entry which is preliminary data.</text>
</comment>
<evidence type="ECO:0000313" key="2">
    <source>
        <dbReference type="Proteomes" id="UP001597182"/>
    </source>
</evidence>
<protein>
    <submittedName>
        <fullName evidence="1">Uncharacterized protein</fullName>
    </submittedName>
</protein>
<accession>A0ABW3VM57</accession>
<sequence>MSGPGSADAAAVGLRRWARGHEPHVRAAVGLLIAHGTWLRRSEFRTACVERDGDGTCWIDWSDAREAFEDGRFATASSTEVAVLDLVIALGEDRFRFSRMDDVQARLIAEVVAAAVGGAR</sequence>
<evidence type="ECO:0000313" key="1">
    <source>
        <dbReference type="EMBL" id="MFD1235885.1"/>
    </source>
</evidence>
<dbReference type="EMBL" id="JBHTMB010000182">
    <property type="protein sequence ID" value="MFD1235885.1"/>
    <property type="molecule type" value="Genomic_DNA"/>
</dbReference>
<name>A0ABW3VM57_9PSEU</name>
<proteinExistence type="predicted"/>
<keyword evidence="2" id="KW-1185">Reference proteome</keyword>
<dbReference type="Proteomes" id="UP001597182">
    <property type="component" value="Unassembled WGS sequence"/>
</dbReference>
<gene>
    <name evidence="1" type="ORF">ACFQ34_21540</name>
</gene>
<reference evidence="2" key="1">
    <citation type="journal article" date="2019" name="Int. J. Syst. Evol. Microbiol.">
        <title>The Global Catalogue of Microorganisms (GCM) 10K type strain sequencing project: providing services to taxonomists for standard genome sequencing and annotation.</title>
        <authorList>
            <consortium name="The Broad Institute Genomics Platform"/>
            <consortium name="The Broad Institute Genome Sequencing Center for Infectious Disease"/>
            <person name="Wu L."/>
            <person name="Ma J."/>
        </authorList>
    </citation>
    <scope>NUCLEOTIDE SEQUENCE [LARGE SCALE GENOMIC DNA]</scope>
    <source>
        <strain evidence="2">CCUG 49018</strain>
    </source>
</reference>